<feature type="transmembrane region" description="Helical" evidence="12">
    <location>
        <begin position="271"/>
        <end position="289"/>
    </location>
</feature>
<dbReference type="NCBIfam" id="NF003715">
    <property type="entry name" value="PRK05326.1-2"/>
    <property type="match status" value="1"/>
</dbReference>
<dbReference type="GO" id="GO:0015297">
    <property type="term" value="F:antiporter activity"/>
    <property type="evidence" value="ECO:0007669"/>
    <property type="project" value="UniProtKB-KW"/>
</dbReference>
<dbReference type="SMART" id="SM01091">
    <property type="entry name" value="CorC_HlyC"/>
    <property type="match status" value="1"/>
</dbReference>
<dbReference type="InterPro" id="IPR036318">
    <property type="entry name" value="FAD-bd_PCMH-like_sf"/>
</dbReference>
<keyword evidence="4" id="KW-1003">Cell membrane</keyword>
<keyword evidence="3" id="KW-0050">Antiport</keyword>
<evidence type="ECO:0000256" key="10">
    <source>
        <dbReference type="ARBA" id="ARBA00023065"/>
    </source>
</evidence>
<organism evidence="14 15">
    <name type="scientific">Marinobacter santoriniensis NKSG1</name>
    <dbReference type="NCBI Taxonomy" id="1288826"/>
    <lineage>
        <taxon>Bacteria</taxon>
        <taxon>Pseudomonadati</taxon>
        <taxon>Pseudomonadota</taxon>
        <taxon>Gammaproteobacteria</taxon>
        <taxon>Pseudomonadales</taxon>
        <taxon>Marinobacteraceae</taxon>
        <taxon>Marinobacter</taxon>
    </lineage>
</organism>
<evidence type="ECO:0000256" key="7">
    <source>
        <dbReference type="ARBA" id="ARBA00022692"/>
    </source>
</evidence>
<dbReference type="InterPro" id="IPR006153">
    <property type="entry name" value="Cation/H_exchanger_TM"/>
</dbReference>
<protein>
    <submittedName>
        <fullName evidence="14">Sodium/hydrogen exchanger</fullName>
    </submittedName>
</protein>
<accession>M7CNC7</accession>
<dbReference type="NCBIfam" id="NF003714">
    <property type="entry name" value="PRK05326.1-1"/>
    <property type="match status" value="1"/>
</dbReference>
<evidence type="ECO:0000256" key="5">
    <source>
        <dbReference type="ARBA" id="ARBA00022519"/>
    </source>
</evidence>
<evidence type="ECO:0000256" key="4">
    <source>
        <dbReference type="ARBA" id="ARBA00022475"/>
    </source>
</evidence>
<dbReference type="Proteomes" id="UP000011960">
    <property type="component" value="Unassembled WGS sequence"/>
</dbReference>
<evidence type="ECO:0000256" key="12">
    <source>
        <dbReference type="SAM" id="Phobius"/>
    </source>
</evidence>
<feature type="transmembrane region" description="Helical" evidence="12">
    <location>
        <begin position="7"/>
        <end position="36"/>
    </location>
</feature>
<comment type="subcellular location">
    <subcellularLocation>
        <location evidence="1">Cell membrane</location>
        <topology evidence="1">Multi-pass membrane protein</topology>
    </subcellularLocation>
</comment>
<keyword evidence="15" id="KW-1185">Reference proteome</keyword>
<dbReference type="InterPro" id="IPR038770">
    <property type="entry name" value="Na+/solute_symporter_sf"/>
</dbReference>
<dbReference type="GO" id="GO:1902600">
    <property type="term" value="P:proton transmembrane transport"/>
    <property type="evidence" value="ECO:0007669"/>
    <property type="project" value="InterPro"/>
</dbReference>
<dbReference type="PATRIC" id="fig|1288826.3.peg.3035"/>
<evidence type="ECO:0000256" key="2">
    <source>
        <dbReference type="ARBA" id="ARBA00022448"/>
    </source>
</evidence>
<dbReference type="Pfam" id="PF03471">
    <property type="entry name" value="CorC_HlyC"/>
    <property type="match status" value="1"/>
</dbReference>
<dbReference type="GO" id="GO:0005886">
    <property type="term" value="C:plasma membrane"/>
    <property type="evidence" value="ECO:0007669"/>
    <property type="project" value="UniProtKB-SubCell"/>
</dbReference>
<feature type="transmembrane region" description="Helical" evidence="12">
    <location>
        <begin position="158"/>
        <end position="175"/>
    </location>
</feature>
<evidence type="ECO:0000256" key="6">
    <source>
        <dbReference type="ARBA" id="ARBA00022538"/>
    </source>
</evidence>
<dbReference type="PANTHER" id="PTHR32507:SF7">
    <property type="entry name" value="K(+)_H(+) ANTIPORTER NHAP2"/>
    <property type="match status" value="1"/>
</dbReference>
<feature type="transmembrane region" description="Helical" evidence="12">
    <location>
        <begin position="361"/>
        <end position="383"/>
    </location>
</feature>
<dbReference type="NCBIfam" id="NF003716">
    <property type="entry name" value="PRK05326.1-3"/>
    <property type="match status" value="1"/>
</dbReference>
<dbReference type="GO" id="GO:0008324">
    <property type="term" value="F:monoatomic cation transmembrane transporter activity"/>
    <property type="evidence" value="ECO:0007669"/>
    <property type="project" value="InterPro"/>
</dbReference>
<keyword evidence="2" id="KW-0813">Transport</keyword>
<dbReference type="RefSeq" id="WP_008940178.1">
    <property type="nucleotide sequence ID" value="NZ_APAT01000022.1"/>
</dbReference>
<feature type="transmembrane region" description="Helical" evidence="12">
    <location>
        <begin position="181"/>
        <end position="208"/>
    </location>
</feature>
<name>M7CNC7_9GAMM</name>
<evidence type="ECO:0000256" key="3">
    <source>
        <dbReference type="ARBA" id="ARBA00022449"/>
    </source>
</evidence>
<evidence type="ECO:0000256" key="11">
    <source>
        <dbReference type="ARBA" id="ARBA00023136"/>
    </source>
</evidence>
<dbReference type="STRING" id="1288826.MSNKSG1_15257"/>
<evidence type="ECO:0000313" key="14">
    <source>
        <dbReference type="EMBL" id="EMP54679.1"/>
    </source>
</evidence>
<dbReference type="EMBL" id="APAT01000022">
    <property type="protein sequence ID" value="EMP54679.1"/>
    <property type="molecule type" value="Genomic_DNA"/>
</dbReference>
<reference evidence="14 15" key="1">
    <citation type="journal article" date="2013" name="Genome Announc.">
        <title>Genome Sequence of Hydrothermal Arsenic-Respiring Bacterium Marinobacter santoriniensis NKSG1T.</title>
        <authorList>
            <person name="Handley K.M."/>
            <person name="Upton M."/>
            <person name="Beatson S.A."/>
            <person name="Hery M."/>
            <person name="Lloyd J.R."/>
        </authorList>
    </citation>
    <scope>NUCLEOTIDE SEQUENCE [LARGE SCALE GENOMIC DNA]</scope>
    <source>
        <strain evidence="14 15">NKSG1</strain>
    </source>
</reference>
<keyword evidence="5" id="KW-0997">Cell inner membrane</keyword>
<keyword evidence="10" id="KW-0406">Ion transport</keyword>
<dbReference type="GO" id="GO:0050660">
    <property type="term" value="F:flavin adenine dinucleotide binding"/>
    <property type="evidence" value="ECO:0007669"/>
    <property type="project" value="InterPro"/>
</dbReference>
<keyword evidence="6" id="KW-0633">Potassium transport</keyword>
<sequence length="574" mass="60999">MDPTLTLVGALMLVISIVLSPLSSRVGMPVLLIFLIVGMVMGEDGPGGIKFDNFELAFVIANLALGVILLDGGMRTRAETFRVGLRPALVLASVGVFMTAAGAAVVAHWAFDLDWLTALLIGAIISSTDAAAVFSLLQGRGLHLNERVSATLEIESGSNDPMAIFLTLMLVALIGNHGDGATWSALMMLVKQFGIGGVAGIVGGYAVVELANRIRLTPSLYPLLVAAAGISVFSATNALGGSGFLAIYLTGVVIGNRPVRMMPMILQVHDGLAWLAQLCLFLMLGLLVTPSELLPLAGSGLVLALALIFVIRPVTVLATLWPFGFKPRELGFISWVGLRGAVPIVLALFPIIAGLPDSQLIFHAAFFIVLVSLIVQGTTMAPLARKMRLEVPAGDDPFRRLPLDAPAAGDHELMLFPLRGKNWETPRKLSQMRFPEHTAVAGVFRNRVCLQPKADLEVSSGDMVAMFATPAVLPDLGKALSGRHAPEYLAERAFFGDFVLNGDALLGDVEQVYGIEFDELAPEITLAECFSRRTKGHPVVGDTVTLGPVTLVARATEADRVTKVGLKMDSSQNV</sequence>
<feature type="transmembrane region" description="Helical" evidence="12">
    <location>
        <begin position="88"/>
        <end position="109"/>
    </location>
</feature>
<evidence type="ECO:0000313" key="15">
    <source>
        <dbReference type="Proteomes" id="UP000011960"/>
    </source>
</evidence>
<feature type="transmembrane region" description="Helical" evidence="12">
    <location>
        <begin position="56"/>
        <end position="76"/>
    </location>
</feature>
<keyword evidence="9 12" id="KW-1133">Transmembrane helix</keyword>
<dbReference type="SUPFAM" id="SSF56176">
    <property type="entry name" value="FAD-binding/transporter-associated domain-like"/>
    <property type="match status" value="1"/>
</dbReference>
<dbReference type="AlphaFoldDB" id="M7CNC7"/>
<proteinExistence type="predicted"/>
<feature type="transmembrane region" description="Helical" evidence="12">
    <location>
        <begin position="115"/>
        <end position="137"/>
    </location>
</feature>
<keyword evidence="7 12" id="KW-0812">Transmembrane</keyword>
<dbReference type="OrthoDB" id="9810759at2"/>
<evidence type="ECO:0000259" key="13">
    <source>
        <dbReference type="PROSITE" id="PS51202"/>
    </source>
</evidence>
<comment type="caution">
    <text evidence="14">The sequence shown here is derived from an EMBL/GenBank/DDBJ whole genome shotgun (WGS) entry which is preliminary data.</text>
</comment>
<feature type="domain" description="RCK C-terminal" evidence="13">
    <location>
        <begin position="401"/>
        <end position="482"/>
    </location>
</feature>
<dbReference type="eggNOG" id="COG3263">
    <property type="taxonomic scope" value="Bacteria"/>
</dbReference>
<keyword evidence="8" id="KW-0630">Potassium</keyword>
<feature type="transmembrane region" description="Helical" evidence="12">
    <location>
        <begin position="220"/>
        <end position="236"/>
    </location>
</feature>
<dbReference type="Pfam" id="PF00999">
    <property type="entry name" value="Na_H_Exchanger"/>
    <property type="match status" value="1"/>
</dbReference>
<evidence type="ECO:0000256" key="8">
    <source>
        <dbReference type="ARBA" id="ARBA00022958"/>
    </source>
</evidence>
<dbReference type="PANTHER" id="PTHR32507">
    <property type="entry name" value="NA(+)/H(+) ANTIPORTER 1"/>
    <property type="match status" value="1"/>
</dbReference>
<dbReference type="PROSITE" id="PS51202">
    <property type="entry name" value="RCK_C"/>
    <property type="match status" value="1"/>
</dbReference>
<dbReference type="InterPro" id="IPR005170">
    <property type="entry name" value="Transptr-assoc_dom"/>
</dbReference>
<feature type="transmembrane region" description="Helical" evidence="12">
    <location>
        <begin position="301"/>
        <end position="324"/>
    </location>
</feature>
<gene>
    <name evidence="14" type="ORF">MSNKSG1_15257</name>
</gene>
<evidence type="ECO:0000256" key="1">
    <source>
        <dbReference type="ARBA" id="ARBA00004651"/>
    </source>
</evidence>
<evidence type="ECO:0000256" key="9">
    <source>
        <dbReference type="ARBA" id="ARBA00022989"/>
    </source>
</evidence>
<dbReference type="Gene3D" id="1.20.1530.20">
    <property type="match status" value="1"/>
</dbReference>
<feature type="transmembrane region" description="Helical" evidence="12">
    <location>
        <begin position="336"/>
        <end position="355"/>
    </location>
</feature>
<dbReference type="InterPro" id="IPR006037">
    <property type="entry name" value="RCK_C"/>
</dbReference>
<keyword evidence="11 12" id="KW-0472">Membrane</keyword>
<dbReference type="GO" id="GO:0006813">
    <property type="term" value="P:potassium ion transport"/>
    <property type="evidence" value="ECO:0007669"/>
    <property type="project" value="UniProtKB-KW"/>
</dbReference>